<reference evidence="1 2" key="1">
    <citation type="submission" date="2019-03" db="EMBL/GenBank/DDBJ databases">
        <title>Single cell metagenomics reveals metabolic interactions within the superorganism composed of flagellate Streblomastix strix and complex community of Bacteroidetes bacteria on its surface.</title>
        <authorList>
            <person name="Treitli S.C."/>
            <person name="Kolisko M."/>
            <person name="Husnik F."/>
            <person name="Keeling P."/>
            <person name="Hampl V."/>
        </authorList>
    </citation>
    <scope>NUCLEOTIDE SEQUENCE [LARGE SCALE GENOMIC DNA]</scope>
    <source>
        <strain evidence="1">ST1C</strain>
    </source>
</reference>
<dbReference type="EMBL" id="SNRW01008342">
    <property type="protein sequence ID" value="KAA6379674.1"/>
    <property type="molecule type" value="Genomic_DNA"/>
</dbReference>
<evidence type="ECO:0000313" key="1">
    <source>
        <dbReference type="EMBL" id="KAA6379674.1"/>
    </source>
</evidence>
<name>A0A5J4VBC0_9EUKA</name>
<dbReference type="AlphaFoldDB" id="A0A5J4VBC0"/>
<organism evidence="1 2">
    <name type="scientific">Streblomastix strix</name>
    <dbReference type="NCBI Taxonomy" id="222440"/>
    <lineage>
        <taxon>Eukaryota</taxon>
        <taxon>Metamonada</taxon>
        <taxon>Preaxostyla</taxon>
        <taxon>Oxymonadida</taxon>
        <taxon>Streblomastigidae</taxon>
        <taxon>Streblomastix</taxon>
    </lineage>
</organism>
<sequence>MASVMLASSAKMYFKSGSSQTTIPDTILVTMPESEASQLTAASEYQESTMVIYCFDSVKIAVVNLKIIWILLKMNAQIENAVFMGPEVTKAAVGTVVAALKLSIGVTQAGCPLNLGIHQGDYDMFSNGDEKLEY</sequence>
<gene>
    <name evidence="1" type="ORF">EZS28_024800</name>
</gene>
<comment type="caution">
    <text evidence="1">The sequence shown here is derived from an EMBL/GenBank/DDBJ whole genome shotgun (WGS) entry which is preliminary data.</text>
</comment>
<evidence type="ECO:0000313" key="2">
    <source>
        <dbReference type="Proteomes" id="UP000324800"/>
    </source>
</evidence>
<dbReference type="Proteomes" id="UP000324800">
    <property type="component" value="Unassembled WGS sequence"/>
</dbReference>
<protein>
    <submittedName>
        <fullName evidence="1">Uncharacterized protein</fullName>
    </submittedName>
</protein>
<accession>A0A5J4VBC0</accession>
<proteinExistence type="predicted"/>